<sequence>MDQARNREVAERAIGRRMCGGRRVRGRSRAVVSDEIRATVIDHVINHGLSMREAGLRVQPNLQHPTVASIVGVFQQTNRTQCLPPNGGRGKMFTDVQKMAIVDMVIRTNAIKPIEIRDSIGRQHYICKYSQCKHNDYFKSPEQTSGQDEAVVHCAF</sequence>
<dbReference type="EMBL" id="JACTAM010000010">
    <property type="protein sequence ID" value="KAI2659957.1"/>
    <property type="molecule type" value="Genomic_DNA"/>
</dbReference>
<organism evidence="1 2">
    <name type="scientific">Labeo rohita</name>
    <name type="common">Indian major carp</name>
    <name type="synonym">Cyprinus rohita</name>
    <dbReference type="NCBI Taxonomy" id="84645"/>
    <lineage>
        <taxon>Eukaryota</taxon>
        <taxon>Metazoa</taxon>
        <taxon>Chordata</taxon>
        <taxon>Craniata</taxon>
        <taxon>Vertebrata</taxon>
        <taxon>Euteleostomi</taxon>
        <taxon>Actinopterygii</taxon>
        <taxon>Neopterygii</taxon>
        <taxon>Teleostei</taxon>
        <taxon>Ostariophysi</taxon>
        <taxon>Cypriniformes</taxon>
        <taxon>Cyprinidae</taxon>
        <taxon>Labeoninae</taxon>
        <taxon>Labeonini</taxon>
        <taxon>Labeo</taxon>
    </lineage>
</organism>
<dbReference type="InterPro" id="IPR009057">
    <property type="entry name" value="Homeodomain-like_sf"/>
</dbReference>
<evidence type="ECO:0000313" key="1">
    <source>
        <dbReference type="EMBL" id="KAI2659957.1"/>
    </source>
</evidence>
<accession>A0ABQ8MAP3</accession>
<comment type="caution">
    <text evidence="1">The sequence shown here is derived from an EMBL/GenBank/DDBJ whole genome shotgun (WGS) entry which is preliminary data.</text>
</comment>
<evidence type="ECO:0000313" key="2">
    <source>
        <dbReference type="Proteomes" id="UP000830375"/>
    </source>
</evidence>
<name>A0ABQ8MAP3_LABRO</name>
<keyword evidence="1" id="KW-0808">Transferase</keyword>
<protein>
    <submittedName>
        <fullName evidence="1">Serine/threonine-protein kinase Aurora-1</fullName>
    </submittedName>
</protein>
<dbReference type="SUPFAM" id="SSF46689">
    <property type="entry name" value="Homeodomain-like"/>
    <property type="match status" value="1"/>
</dbReference>
<keyword evidence="2" id="KW-1185">Reference proteome</keyword>
<dbReference type="GO" id="GO:0016301">
    <property type="term" value="F:kinase activity"/>
    <property type="evidence" value="ECO:0007669"/>
    <property type="project" value="UniProtKB-KW"/>
</dbReference>
<dbReference type="Proteomes" id="UP000830375">
    <property type="component" value="Unassembled WGS sequence"/>
</dbReference>
<keyword evidence="1" id="KW-0418">Kinase</keyword>
<gene>
    <name evidence="1" type="ORF">H4Q32_022533</name>
</gene>
<proteinExistence type="predicted"/>
<reference evidence="1 2" key="1">
    <citation type="submission" date="2022-01" db="EMBL/GenBank/DDBJ databases">
        <title>A high-quality chromosome-level genome assembly of rohu carp, Labeo rohita.</title>
        <authorList>
            <person name="Arick M.A. II"/>
            <person name="Hsu C.-Y."/>
            <person name="Magbanua Z."/>
            <person name="Pechanova O."/>
            <person name="Grover C."/>
            <person name="Miller E."/>
            <person name="Thrash A."/>
            <person name="Ezzel L."/>
            <person name="Alam S."/>
            <person name="Benzie J."/>
            <person name="Hamilton M."/>
            <person name="Karsi A."/>
            <person name="Lawrence M.L."/>
            <person name="Peterson D.G."/>
        </authorList>
    </citation>
    <scope>NUCLEOTIDE SEQUENCE [LARGE SCALE GENOMIC DNA]</scope>
    <source>
        <strain evidence="2">BAU-BD-2019</strain>
        <tissue evidence="1">Blood</tissue>
    </source>
</reference>